<keyword evidence="12" id="KW-0418">Kinase</keyword>
<dbReference type="PANTHER" id="PTHR45453">
    <property type="entry name" value="PHOSPHATE REGULON SENSOR PROTEIN PHOR"/>
    <property type="match status" value="1"/>
</dbReference>
<evidence type="ECO:0000256" key="16">
    <source>
        <dbReference type="ARBA" id="ARBA00023136"/>
    </source>
</evidence>
<dbReference type="Gene3D" id="1.10.287.130">
    <property type="match status" value="1"/>
</dbReference>
<gene>
    <name evidence="21" type="ORF">ISO4_00937</name>
</gene>
<keyword evidence="5" id="KW-0813">Transport</keyword>
<evidence type="ECO:0000256" key="8">
    <source>
        <dbReference type="ARBA" id="ARBA00022592"/>
    </source>
</evidence>
<dbReference type="SUPFAM" id="SSF55874">
    <property type="entry name" value="ATPase domain of HSP90 chaperone/DNA topoisomerase II/histidine kinase"/>
    <property type="match status" value="1"/>
</dbReference>
<accession>A0ABS0AE16</accession>
<keyword evidence="14 18" id="KW-1133">Transmembrane helix</keyword>
<evidence type="ECO:0000256" key="13">
    <source>
        <dbReference type="ARBA" id="ARBA00022840"/>
    </source>
</evidence>
<evidence type="ECO:0000256" key="11">
    <source>
        <dbReference type="ARBA" id="ARBA00022741"/>
    </source>
</evidence>
<organism evidence="21 22">
    <name type="scientific">Alloalcanivorax venustensis ISO4</name>
    <dbReference type="NCBI Taxonomy" id="1177184"/>
    <lineage>
        <taxon>Bacteria</taxon>
        <taxon>Pseudomonadati</taxon>
        <taxon>Pseudomonadota</taxon>
        <taxon>Gammaproteobacteria</taxon>
        <taxon>Oceanospirillales</taxon>
        <taxon>Alcanivoracaceae</taxon>
        <taxon>Alloalcanivorax</taxon>
    </lineage>
</organism>
<evidence type="ECO:0000256" key="15">
    <source>
        <dbReference type="ARBA" id="ARBA00023012"/>
    </source>
</evidence>
<dbReference type="SMART" id="SM00091">
    <property type="entry name" value="PAS"/>
    <property type="match status" value="1"/>
</dbReference>
<evidence type="ECO:0000256" key="14">
    <source>
        <dbReference type="ARBA" id="ARBA00022989"/>
    </source>
</evidence>
<keyword evidence="15" id="KW-0902">Two-component regulatory system</keyword>
<keyword evidence="13" id="KW-0067">ATP-binding</keyword>
<dbReference type="EC" id="2.7.13.3" evidence="3"/>
<evidence type="ECO:0000256" key="12">
    <source>
        <dbReference type="ARBA" id="ARBA00022777"/>
    </source>
</evidence>
<evidence type="ECO:0000313" key="22">
    <source>
        <dbReference type="Proteomes" id="UP000644441"/>
    </source>
</evidence>
<dbReference type="PROSITE" id="PS50112">
    <property type="entry name" value="PAS"/>
    <property type="match status" value="1"/>
</dbReference>
<name>A0ABS0AE16_9GAMM</name>
<dbReference type="Gene3D" id="3.30.565.10">
    <property type="entry name" value="Histidine kinase-like ATPase, C-terminal domain"/>
    <property type="match status" value="1"/>
</dbReference>
<comment type="function">
    <text evidence="17">Member of the two-component regulatory system PhoR/PhoB involved in the phosphate regulon genes expression. PhoR may function as a membrane-associated protein kinase that phosphorylates PhoB in response to environmental signals.</text>
</comment>
<dbReference type="InterPro" id="IPR050351">
    <property type="entry name" value="BphY/WalK/GraS-like"/>
</dbReference>
<keyword evidence="9" id="KW-0808">Transferase</keyword>
<comment type="caution">
    <text evidence="21">The sequence shown here is derived from an EMBL/GenBank/DDBJ whole genome shotgun (WGS) entry which is preliminary data.</text>
</comment>
<evidence type="ECO:0000256" key="5">
    <source>
        <dbReference type="ARBA" id="ARBA00022448"/>
    </source>
</evidence>
<evidence type="ECO:0000256" key="9">
    <source>
        <dbReference type="ARBA" id="ARBA00022679"/>
    </source>
</evidence>
<dbReference type="InterPro" id="IPR005467">
    <property type="entry name" value="His_kinase_dom"/>
</dbReference>
<dbReference type="Proteomes" id="UP000644441">
    <property type="component" value="Unassembled WGS sequence"/>
</dbReference>
<dbReference type="SMART" id="SM00388">
    <property type="entry name" value="HisKA"/>
    <property type="match status" value="1"/>
</dbReference>
<dbReference type="InterPro" id="IPR035965">
    <property type="entry name" value="PAS-like_dom_sf"/>
</dbReference>
<dbReference type="PRINTS" id="PR00344">
    <property type="entry name" value="BCTRLSENSOR"/>
</dbReference>
<sequence length="443" mass="49858">MKDPAGMKASLGKEVNRIVILVAVSVAVCLALRSIWPLVAGLSLYIIWSTRQLFALYAWLVREEHTEPPDSVGLWGEFYTRLEHLFQKERRAQDNLQSIIVRAQQSVNALEDVVVLIDQHGYLEYWNHAAGRHLGFRADKDLGQPLTNLIRHPRFTDYLTQGDFREPLEIPSPVDDNRILQLRITEFGVGDQLILARDVTRIHHLEQMRKDFVANVSHELKTPLTVLKGYLETLLDTVPEEQTRLRRALTQMDAQSQRMEALVQDLLLLSRLENTEADNLQQAVAVHGMLQRMRESALALAPEKQQTIELDVPENARLIANPAELESAFGNLIVNAVKYTPAHGVIRIHWWQDADGAHLSVRDNGIGIDPAHIPRLTERFYRPDNSRVTQTGGTGLGLAIVKHVMIRHNGKLEIKSELGSGSNFTCHFPASRLVSKPTALASG</sequence>
<keyword evidence="10 18" id="KW-0812">Transmembrane</keyword>
<feature type="domain" description="PAS" evidence="20">
    <location>
        <begin position="107"/>
        <end position="153"/>
    </location>
</feature>
<dbReference type="NCBIfam" id="TIGR02966">
    <property type="entry name" value="phoR_proteo"/>
    <property type="match status" value="1"/>
</dbReference>
<evidence type="ECO:0000256" key="6">
    <source>
        <dbReference type="ARBA" id="ARBA00022475"/>
    </source>
</evidence>
<protein>
    <recommendedName>
        <fullName evidence="4">Phosphate regulon sensor protein PhoR</fullName>
        <ecNumber evidence="3">2.7.13.3</ecNumber>
    </recommendedName>
</protein>
<comment type="subcellular location">
    <subcellularLocation>
        <location evidence="2">Cell membrane</location>
    </subcellularLocation>
</comment>
<proteinExistence type="predicted"/>
<evidence type="ECO:0000256" key="3">
    <source>
        <dbReference type="ARBA" id="ARBA00012438"/>
    </source>
</evidence>
<dbReference type="PROSITE" id="PS50109">
    <property type="entry name" value="HIS_KIN"/>
    <property type="match status" value="1"/>
</dbReference>
<dbReference type="InterPro" id="IPR021766">
    <property type="entry name" value="PhoR_N"/>
</dbReference>
<dbReference type="InterPro" id="IPR013767">
    <property type="entry name" value="PAS_fold"/>
</dbReference>
<reference evidence="21 22" key="1">
    <citation type="submission" date="2012-09" db="EMBL/GenBank/DDBJ databases">
        <title>Genome Sequence of alkane-degrading Bacterium Alcanivorax venustensis ISO4.</title>
        <authorList>
            <person name="Lai Q."/>
            <person name="Shao Z."/>
        </authorList>
    </citation>
    <scope>NUCLEOTIDE SEQUENCE [LARGE SCALE GENOMIC DNA]</scope>
    <source>
        <strain evidence="21 22">ISO4</strain>
    </source>
</reference>
<keyword evidence="7" id="KW-0597">Phosphoprotein</keyword>
<dbReference type="Pfam" id="PF00989">
    <property type="entry name" value="PAS"/>
    <property type="match status" value="1"/>
</dbReference>
<dbReference type="EMBL" id="ARXR01000005">
    <property type="protein sequence ID" value="MBF5052335.1"/>
    <property type="molecule type" value="Genomic_DNA"/>
</dbReference>
<dbReference type="Pfam" id="PF11808">
    <property type="entry name" value="PhoR"/>
    <property type="match status" value="1"/>
</dbReference>
<dbReference type="InterPro" id="IPR036890">
    <property type="entry name" value="HATPase_C_sf"/>
</dbReference>
<evidence type="ECO:0000259" key="19">
    <source>
        <dbReference type="PROSITE" id="PS50109"/>
    </source>
</evidence>
<evidence type="ECO:0000256" key="10">
    <source>
        <dbReference type="ARBA" id="ARBA00022692"/>
    </source>
</evidence>
<dbReference type="SUPFAM" id="SSF55785">
    <property type="entry name" value="PYP-like sensor domain (PAS domain)"/>
    <property type="match status" value="1"/>
</dbReference>
<evidence type="ECO:0000256" key="18">
    <source>
        <dbReference type="SAM" id="Phobius"/>
    </source>
</evidence>
<dbReference type="Pfam" id="PF02518">
    <property type="entry name" value="HATPase_c"/>
    <property type="match status" value="1"/>
</dbReference>
<dbReference type="SMART" id="SM00387">
    <property type="entry name" value="HATPase_c"/>
    <property type="match status" value="1"/>
</dbReference>
<dbReference type="InterPro" id="IPR014310">
    <property type="entry name" value="Sig_transdc_His_kinase_PhoR"/>
</dbReference>
<keyword evidence="16 18" id="KW-0472">Membrane</keyword>
<dbReference type="SUPFAM" id="SSF47384">
    <property type="entry name" value="Homodimeric domain of signal transducing histidine kinase"/>
    <property type="match status" value="1"/>
</dbReference>
<evidence type="ECO:0000256" key="2">
    <source>
        <dbReference type="ARBA" id="ARBA00004236"/>
    </source>
</evidence>
<dbReference type="InterPro" id="IPR003661">
    <property type="entry name" value="HisK_dim/P_dom"/>
</dbReference>
<evidence type="ECO:0000256" key="7">
    <source>
        <dbReference type="ARBA" id="ARBA00022553"/>
    </source>
</evidence>
<keyword evidence="6" id="KW-1003">Cell membrane</keyword>
<dbReference type="Gene3D" id="3.30.450.20">
    <property type="entry name" value="PAS domain"/>
    <property type="match status" value="1"/>
</dbReference>
<feature type="domain" description="Histidine kinase" evidence="19">
    <location>
        <begin position="215"/>
        <end position="432"/>
    </location>
</feature>
<evidence type="ECO:0000256" key="1">
    <source>
        <dbReference type="ARBA" id="ARBA00000085"/>
    </source>
</evidence>
<feature type="transmembrane region" description="Helical" evidence="18">
    <location>
        <begin position="18"/>
        <end position="36"/>
    </location>
</feature>
<keyword evidence="11" id="KW-0547">Nucleotide-binding</keyword>
<dbReference type="PANTHER" id="PTHR45453:SF1">
    <property type="entry name" value="PHOSPHATE REGULON SENSOR PROTEIN PHOR"/>
    <property type="match status" value="1"/>
</dbReference>
<comment type="catalytic activity">
    <reaction evidence="1">
        <text>ATP + protein L-histidine = ADP + protein N-phospho-L-histidine.</text>
        <dbReference type="EC" id="2.7.13.3"/>
    </reaction>
</comment>
<evidence type="ECO:0000256" key="17">
    <source>
        <dbReference type="ARBA" id="ARBA00025207"/>
    </source>
</evidence>
<evidence type="ECO:0000259" key="20">
    <source>
        <dbReference type="PROSITE" id="PS50112"/>
    </source>
</evidence>
<dbReference type="RefSeq" id="WP_228547916.1">
    <property type="nucleotide sequence ID" value="NZ_ARXR01000005.1"/>
</dbReference>
<dbReference type="InterPro" id="IPR003594">
    <property type="entry name" value="HATPase_dom"/>
</dbReference>
<evidence type="ECO:0000256" key="4">
    <source>
        <dbReference type="ARBA" id="ARBA00019665"/>
    </source>
</evidence>
<evidence type="ECO:0000313" key="21">
    <source>
        <dbReference type="EMBL" id="MBF5052335.1"/>
    </source>
</evidence>
<dbReference type="CDD" id="cd00082">
    <property type="entry name" value="HisKA"/>
    <property type="match status" value="1"/>
</dbReference>
<dbReference type="Pfam" id="PF00512">
    <property type="entry name" value="HisKA"/>
    <property type="match status" value="1"/>
</dbReference>
<keyword evidence="22" id="KW-1185">Reference proteome</keyword>
<dbReference type="InterPro" id="IPR004358">
    <property type="entry name" value="Sig_transdc_His_kin-like_C"/>
</dbReference>
<dbReference type="CDD" id="cd00130">
    <property type="entry name" value="PAS"/>
    <property type="match status" value="1"/>
</dbReference>
<dbReference type="InterPro" id="IPR000014">
    <property type="entry name" value="PAS"/>
</dbReference>
<dbReference type="InterPro" id="IPR036097">
    <property type="entry name" value="HisK_dim/P_sf"/>
</dbReference>
<keyword evidence="8" id="KW-0592">Phosphate transport</keyword>